<accession>A0A9Q0NCU6</accession>
<comment type="caution">
    <text evidence="4">The sequence shown here is derived from an EMBL/GenBank/DDBJ whole genome shotgun (WGS) entry which is preliminary data.</text>
</comment>
<dbReference type="SUPFAM" id="SSF48340">
    <property type="entry name" value="Interferon-induced guanylate-binding protein 1 (GBP1), C-terminal domain"/>
    <property type="match status" value="1"/>
</dbReference>
<keyword evidence="1" id="KW-0378">Hydrolase</keyword>
<dbReference type="GO" id="GO:0005525">
    <property type="term" value="F:GTP binding"/>
    <property type="evidence" value="ECO:0007669"/>
    <property type="project" value="InterPro"/>
</dbReference>
<dbReference type="PANTHER" id="PTHR10751">
    <property type="entry name" value="GUANYLATE BINDING PROTEIN"/>
    <property type="match status" value="1"/>
</dbReference>
<gene>
    <name evidence="4" type="primary">atl_4</name>
    <name evidence="4" type="ORF">Bhyg_02381</name>
</gene>
<dbReference type="OrthoDB" id="7788754at2759"/>
<sequence>MVQIADGKHMRIGRPVQLVRRTDNGNFGINLKELNKILDRIGKNYVAIYSICGPSRSGKLFLLARCIEHLSPPVTKSNTEEHTGAANAANTFLWNNQTDRLTAGIWIWSEPFEVMLPNGNRVYVLLKDYQGCFDDRSSLNEDANIFALSTLLSSVQIFNVKHQMDESENNFLRILFDPSNIVLKTVDGIKQNGNLLKTHVEKWANEFENTDIPKLPRTSESLRLLVFLDAIEGAKRKYGSEMGRFLRSNVYRVEESCLFEKHKLTSEECVSTFSVHNLLFGGNDDKTKFKTEVENLTQELYGNFQDQNLLKKELGFWDNVFKNPFVGVAVVSLVILYLLPSNRK</sequence>
<dbReference type="InterPro" id="IPR036543">
    <property type="entry name" value="Guanylate-bd_C_sf"/>
</dbReference>
<dbReference type="Pfam" id="PF02263">
    <property type="entry name" value="GBP"/>
    <property type="match status" value="1"/>
</dbReference>
<name>A0A9Q0NCU6_9DIPT</name>
<keyword evidence="5" id="KW-1185">Reference proteome</keyword>
<dbReference type="InterPro" id="IPR015894">
    <property type="entry name" value="Guanylate-bd_N"/>
</dbReference>
<dbReference type="Gene3D" id="3.40.50.300">
    <property type="entry name" value="P-loop containing nucleotide triphosphate hydrolases"/>
    <property type="match status" value="1"/>
</dbReference>
<dbReference type="Proteomes" id="UP001151699">
    <property type="component" value="Chromosome A"/>
</dbReference>
<proteinExistence type="predicted"/>
<reference evidence="4" key="1">
    <citation type="submission" date="2022-07" db="EMBL/GenBank/DDBJ databases">
        <authorList>
            <person name="Trinca V."/>
            <person name="Uliana J.V.C."/>
            <person name="Torres T.T."/>
            <person name="Ward R.J."/>
            <person name="Monesi N."/>
        </authorList>
    </citation>
    <scope>NUCLEOTIDE SEQUENCE</scope>
    <source>
        <strain evidence="4">HSMRA1968</strain>
        <tissue evidence="4">Whole embryos</tissue>
    </source>
</reference>
<feature type="domain" description="Guanylate-binding protein N-terminal" evidence="3">
    <location>
        <begin position="25"/>
        <end position="174"/>
    </location>
</feature>
<feature type="transmembrane region" description="Helical" evidence="2">
    <location>
        <begin position="320"/>
        <end position="339"/>
    </location>
</feature>
<keyword evidence="2" id="KW-0472">Membrane</keyword>
<dbReference type="InterPro" id="IPR027417">
    <property type="entry name" value="P-loop_NTPase"/>
</dbReference>
<evidence type="ECO:0000313" key="4">
    <source>
        <dbReference type="EMBL" id="KAJ6647161.1"/>
    </source>
</evidence>
<evidence type="ECO:0000256" key="2">
    <source>
        <dbReference type="SAM" id="Phobius"/>
    </source>
</evidence>
<protein>
    <submittedName>
        <fullName evidence="4">Atlastin</fullName>
    </submittedName>
</protein>
<dbReference type="EMBL" id="WJQU01000001">
    <property type="protein sequence ID" value="KAJ6647161.1"/>
    <property type="molecule type" value="Genomic_DNA"/>
</dbReference>
<dbReference type="AlphaFoldDB" id="A0A9Q0NCU6"/>
<evidence type="ECO:0000313" key="5">
    <source>
        <dbReference type="Proteomes" id="UP001151699"/>
    </source>
</evidence>
<keyword evidence="2" id="KW-1133">Transmembrane helix</keyword>
<dbReference type="SUPFAM" id="SSF52540">
    <property type="entry name" value="P-loop containing nucleoside triphosphate hydrolases"/>
    <property type="match status" value="1"/>
</dbReference>
<evidence type="ECO:0000259" key="3">
    <source>
        <dbReference type="Pfam" id="PF02263"/>
    </source>
</evidence>
<keyword evidence="2" id="KW-0812">Transmembrane</keyword>
<organism evidence="4 5">
    <name type="scientific">Pseudolycoriella hygida</name>
    <dbReference type="NCBI Taxonomy" id="35572"/>
    <lineage>
        <taxon>Eukaryota</taxon>
        <taxon>Metazoa</taxon>
        <taxon>Ecdysozoa</taxon>
        <taxon>Arthropoda</taxon>
        <taxon>Hexapoda</taxon>
        <taxon>Insecta</taxon>
        <taxon>Pterygota</taxon>
        <taxon>Neoptera</taxon>
        <taxon>Endopterygota</taxon>
        <taxon>Diptera</taxon>
        <taxon>Nematocera</taxon>
        <taxon>Sciaroidea</taxon>
        <taxon>Sciaridae</taxon>
        <taxon>Pseudolycoriella</taxon>
    </lineage>
</organism>
<dbReference type="GO" id="GO:0003924">
    <property type="term" value="F:GTPase activity"/>
    <property type="evidence" value="ECO:0007669"/>
    <property type="project" value="InterPro"/>
</dbReference>
<evidence type="ECO:0000256" key="1">
    <source>
        <dbReference type="ARBA" id="ARBA00022801"/>
    </source>
</evidence>